<dbReference type="Proteomes" id="UP000615026">
    <property type="component" value="Unassembled WGS sequence"/>
</dbReference>
<name>A0A928ZQY8_LEPEC</name>
<keyword evidence="2" id="KW-1185">Reference proteome</keyword>
<accession>A0A928ZQY8</accession>
<proteinExistence type="predicted"/>
<protein>
    <submittedName>
        <fullName evidence="1">Uncharacterized protein</fullName>
    </submittedName>
</protein>
<reference evidence="1" key="1">
    <citation type="submission" date="2020-10" db="EMBL/GenBank/DDBJ databases">
        <authorList>
            <person name="Castelo-Branco R."/>
            <person name="Eusebio N."/>
            <person name="Adriana R."/>
            <person name="Vieira A."/>
            <person name="Brugerolle De Fraissinette N."/>
            <person name="Rezende De Castro R."/>
            <person name="Schneider M.P."/>
            <person name="Vasconcelos V."/>
            <person name="Leao P.N."/>
        </authorList>
    </citation>
    <scope>NUCLEOTIDE SEQUENCE</scope>
    <source>
        <strain evidence="1">LEGE 11479</strain>
    </source>
</reference>
<organism evidence="1 2">
    <name type="scientific">Leptolyngbya cf. ectocarpi LEGE 11479</name>
    <dbReference type="NCBI Taxonomy" id="1828722"/>
    <lineage>
        <taxon>Bacteria</taxon>
        <taxon>Bacillati</taxon>
        <taxon>Cyanobacteriota</taxon>
        <taxon>Cyanophyceae</taxon>
        <taxon>Leptolyngbyales</taxon>
        <taxon>Leptolyngbyaceae</taxon>
        <taxon>Leptolyngbya group</taxon>
        <taxon>Leptolyngbya</taxon>
    </lineage>
</organism>
<evidence type="ECO:0000313" key="1">
    <source>
        <dbReference type="EMBL" id="MBE9065953.1"/>
    </source>
</evidence>
<sequence>MLCSFTQVNTNMTRFSLKRTLQFNLASTIEVLNHINHDLLTSNLHTPLRYSEVLLSIGKITNICHQNIHLKKVYCNEAVTYISAIALKLQKNWQRPVGEIASILSAMLHEQTSHPIWACIRKNDAGWLEFVIARDGIERWQQSLYQGTLPIRHGVCHLTSEALWQLQSGYELCCRWQACHQQLGSPINQSIIHSASAPYLIPCSSLKELIDCLLDICDMWDEAELPRLLEQSQRLVLALEICAGKIRPDAIEAEAVKRWFKVVELVLKQLLNKRLSYPLTSRF</sequence>
<evidence type="ECO:0000313" key="2">
    <source>
        <dbReference type="Proteomes" id="UP000615026"/>
    </source>
</evidence>
<dbReference type="RefSeq" id="WP_193991345.1">
    <property type="nucleotide sequence ID" value="NZ_JADEXP010000023.1"/>
</dbReference>
<dbReference type="EMBL" id="JADEXP010000023">
    <property type="protein sequence ID" value="MBE9065953.1"/>
    <property type="molecule type" value="Genomic_DNA"/>
</dbReference>
<dbReference type="AlphaFoldDB" id="A0A928ZQY8"/>
<gene>
    <name evidence="1" type="ORF">IQ260_04735</name>
</gene>
<comment type="caution">
    <text evidence="1">The sequence shown here is derived from an EMBL/GenBank/DDBJ whole genome shotgun (WGS) entry which is preliminary data.</text>
</comment>